<dbReference type="AlphaFoldDB" id="A0A5C4VDL1"/>
<feature type="region of interest" description="Disordered" evidence="1">
    <location>
        <begin position="1"/>
        <end position="37"/>
    </location>
</feature>
<gene>
    <name evidence="2" type="ORF">FH608_043465</name>
</gene>
<feature type="compositionally biased region" description="Polar residues" evidence="1">
    <location>
        <begin position="24"/>
        <end position="34"/>
    </location>
</feature>
<keyword evidence="3" id="KW-1185">Reference proteome</keyword>
<accession>A0A5C4VDL1</accession>
<evidence type="ECO:0000256" key="1">
    <source>
        <dbReference type="SAM" id="MobiDB-lite"/>
    </source>
</evidence>
<reference evidence="2 3" key="1">
    <citation type="submission" date="2019-10" db="EMBL/GenBank/DDBJ databases">
        <title>Nonomuraea sp. nov., isolated from Phyllanthus amarus.</title>
        <authorList>
            <person name="Klykleung N."/>
            <person name="Tanasupawat S."/>
        </authorList>
    </citation>
    <scope>NUCLEOTIDE SEQUENCE [LARGE SCALE GENOMIC DNA]</scope>
    <source>
        <strain evidence="2 3">PA1-10</strain>
    </source>
</reference>
<evidence type="ECO:0000313" key="2">
    <source>
        <dbReference type="EMBL" id="KAB8188619.1"/>
    </source>
</evidence>
<organism evidence="2 3">
    <name type="scientific">Nonomuraea phyllanthi</name>
    <dbReference type="NCBI Taxonomy" id="2219224"/>
    <lineage>
        <taxon>Bacteria</taxon>
        <taxon>Bacillati</taxon>
        <taxon>Actinomycetota</taxon>
        <taxon>Actinomycetes</taxon>
        <taxon>Streptosporangiales</taxon>
        <taxon>Streptosporangiaceae</taxon>
        <taxon>Nonomuraea</taxon>
    </lineage>
</organism>
<evidence type="ECO:0008006" key="4">
    <source>
        <dbReference type="Google" id="ProtNLM"/>
    </source>
</evidence>
<sequence>MSRTKIRCNRSAMNSDHARHNGNAKPQVSPNGRVSGTHRWHRHVTLVAAVHLFLTELRLTSPKAACTV</sequence>
<comment type="caution">
    <text evidence="2">The sequence shown here is derived from an EMBL/GenBank/DDBJ whole genome shotgun (WGS) entry which is preliminary data.</text>
</comment>
<proteinExistence type="predicted"/>
<name>A0A5C4VDL1_9ACTN</name>
<evidence type="ECO:0000313" key="3">
    <source>
        <dbReference type="Proteomes" id="UP000312512"/>
    </source>
</evidence>
<protein>
    <recommendedName>
        <fullName evidence="4">Transposase</fullName>
    </recommendedName>
</protein>
<dbReference type="Proteomes" id="UP000312512">
    <property type="component" value="Unassembled WGS sequence"/>
</dbReference>
<dbReference type="EMBL" id="VDLX02000024">
    <property type="protein sequence ID" value="KAB8188619.1"/>
    <property type="molecule type" value="Genomic_DNA"/>
</dbReference>